<dbReference type="SUPFAM" id="SSF46894">
    <property type="entry name" value="C-terminal effector domain of the bipartite response regulators"/>
    <property type="match status" value="1"/>
</dbReference>
<reference evidence="9" key="2">
    <citation type="submission" date="2020-09" db="EMBL/GenBank/DDBJ databases">
        <authorList>
            <person name="Sun Q."/>
            <person name="Ohkuma M."/>
        </authorList>
    </citation>
    <scope>NUCLEOTIDE SEQUENCE</scope>
    <source>
        <strain evidence="9">JCM 4490</strain>
    </source>
</reference>
<feature type="compositionally biased region" description="Low complexity" evidence="7">
    <location>
        <begin position="633"/>
        <end position="643"/>
    </location>
</feature>
<reference evidence="9" key="1">
    <citation type="journal article" date="2014" name="Int. J. Syst. Evol. Microbiol.">
        <title>Complete genome sequence of Corynebacterium casei LMG S-19264T (=DSM 44701T), isolated from a smear-ripened cheese.</title>
        <authorList>
            <consortium name="US DOE Joint Genome Institute (JGI-PGF)"/>
            <person name="Walter F."/>
            <person name="Albersmeier A."/>
            <person name="Kalinowski J."/>
            <person name="Ruckert C."/>
        </authorList>
    </citation>
    <scope>NUCLEOTIDE SEQUENCE</scope>
    <source>
        <strain evidence="9">JCM 4490</strain>
    </source>
</reference>
<gene>
    <name evidence="9" type="ORF">GCM10010503_39920</name>
</gene>
<dbReference type="Pfam" id="PF00486">
    <property type="entry name" value="Trans_reg_C"/>
    <property type="match status" value="1"/>
</dbReference>
<feature type="domain" description="OmpR/PhoB-type" evidence="8">
    <location>
        <begin position="1"/>
        <end position="96"/>
    </location>
</feature>
<dbReference type="CDD" id="cd15831">
    <property type="entry name" value="BTAD"/>
    <property type="match status" value="1"/>
</dbReference>
<dbReference type="SMART" id="SM00382">
    <property type="entry name" value="AAA"/>
    <property type="match status" value="1"/>
</dbReference>
<feature type="region of interest" description="Disordered" evidence="7">
    <location>
        <begin position="575"/>
        <end position="655"/>
    </location>
</feature>
<comment type="caution">
    <text evidence="9">The sequence shown here is derived from an EMBL/GenBank/DDBJ whole genome shotgun (WGS) entry which is preliminary data.</text>
</comment>
<dbReference type="InterPro" id="IPR041664">
    <property type="entry name" value="AAA_16"/>
</dbReference>
<dbReference type="GO" id="GO:0043531">
    <property type="term" value="F:ADP binding"/>
    <property type="evidence" value="ECO:0007669"/>
    <property type="project" value="InterPro"/>
</dbReference>
<proteinExistence type="inferred from homology"/>
<dbReference type="Gene3D" id="3.40.50.300">
    <property type="entry name" value="P-loop containing nucleotide triphosphate hydrolases"/>
    <property type="match status" value="1"/>
</dbReference>
<organism evidence="9 10">
    <name type="scientific">Streptomyces lucensis JCM 4490</name>
    <dbReference type="NCBI Taxonomy" id="1306176"/>
    <lineage>
        <taxon>Bacteria</taxon>
        <taxon>Bacillati</taxon>
        <taxon>Actinomycetota</taxon>
        <taxon>Actinomycetes</taxon>
        <taxon>Kitasatosporales</taxon>
        <taxon>Streptomycetaceae</taxon>
        <taxon>Streptomyces</taxon>
    </lineage>
</organism>
<evidence type="ECO:0000313" key="10">
    <source>
        <dbReference type="Proteomes" id="UP000620224"/>
    </source>
</evidence>
<dbReference type="AlphaFoldDB" id="A0A918J9Q7"/>
<dbReference type="Pfam" id="PF03704">
    <property type="entry name" value="BTAD"/>
    <property type="match status" value="1"/>
</dbReference>
<evidence type="ECO:0000256" key="3">
    <source>
        <dbReference type="ARBA" id="ARBA00023015"/>
    </source>
</evidence>
<dbReference type="GO" id="GO:0006355">
    <property type="term" value="P:regulation of DNA-templated transcription"/>
    <property type="evidence" value="ECO:0007669"/>
    <property type="project" value="InterPro"/>
</dbReference>
<dbReference type="InterPro" id="IPR036388">
    <property type="entry name" value="WH-like_DNA-bd_sf"/>
</dbReference>
<dbReference type="InterPro" id="IPR051677">
    <property type="entry name" value="AfsR-DnrI-RedD_regulator"/>
</dbReference>
<dbReference type="InterPro" id="IPR011990">
    <property type="entry name" value="TPR-like_helical_dom_sf"/>
</dbReference>
<dbReference type="InterPro" id="IPR005158">
    <property type="entry name" value="BTAD"/>
</dbReference>
<protein>
    <recommendedName>
        <fullName evidence="8">OmpR/PhoB-type domain-containing protein</fullName>
    </recommendedName>
</protein>
<evidence type="ECO:0000256" key="7">
    <source>
        <dbReference type="SAM" id="MobiDB-lite"/>
    </source>
</evidence>
<evidence type="ECO:0000256" key="4">
    <source>
        <dbReference type="ARBA" id="ARBA00023125"/>
    </source>
</evidence>
<dbReference type="SMART" id="SM01043">
    <property type="entry name" value="BTAD"/>
    <property type="match status" value="1"/>
</dbReference>
<dbReference type="GO" id="GO:0003677">
    <property type="term" value="F:DNA binding"/>
    <property type="evidence" value="ECO:0007669"/>
    <property type="project" value="UniProtKB-UniRule"/>
</dbReference>
<dbReference type="SUPFAM" id="SSF52540">
    <property type="entry name" value="P-loop containing nucleoside triphosphate hydrolases"/>
    <property type="match status" value="1"/>
</dbReference>
<comment type="similarity">
    <text evidence="1">Belongs to the AfsR/DnrI/RedD regulatory family.</text>
</comment>
<dbReference type="EMBL" id="BMUE01000008">
    <property type="protein sequence ID" value="GGW58824.1"/>
    <property type="molecule type" value="Genomic_DNA"/>
</dbReference>
<dbReference type="GO" id="GO:0000160">
    <property type="term" value="P:phosphorelay signal transduction system"/>
    <property type="evidence" value="ECO:0007669"/>
    <property type="project" value="UniProtKB-KW"/>
</dbReference>
<feature type="compositionally biased region" description="Basic and acidic residues" evidence="7">
    <location>
        <begin position="617"/>
        <end position="627"/>
    </location>
</feature>
<dbReference type="PANTHER" id="PTHR35807:SF1">
    <property type="entry name" value="TRANSCRIPTIONAL REGULATOR REDD"/>
    <property type="match status" value="1"/>
</dbReference>
<keyword evidence="3" id="KW-0805">Transcription regulation</keyword>
<evidence type="ECO:0000256" key="6">
    <source>
        <dbReference type="PROSITE-ProRule" id="PRU01091"/>
    </source>
</evidence>
<dbReference type="InterPro" id="IPR016032">
    <property type="entry name" value="Sig_transdc_resp-reg_C-effctor"/>
</dbReference>
<sequence>MEIGFLGPLKIRLGQHSLGLSAKKDRALLAELVVHAGQTVSTDHLAEALWGSRQRVDPVNAVQVRVSRLRRQLRAVAGPAGAALVQTRPGGYELVADHVWTDARAYEAALVPAAESKTIEAYDRAEAIWRGEPFSDVPMTICLAAEATRLQELRAGAVEGRASAALRAGRPAEAVASTTALLKRYPLREPSHELLITALRDLGRTPEALAAYARLRETLAEELGTSPSSALRALHLELLREEETHGAPAPAHPSAPPPAQLPPSPMLLVGRAPELAAIGEKLMADTFHGASPIVVISGMGGVGKTALALSAAHRWASRYPDGQLFLRLHGSASGLDPRDPTELVDAVVRSLDATLPPHRHPDEAEGFLRSLLAPKRVLLVLDDAHSAAQVRTLLPNNPRCAVIVTSRRRLGTIEDAAHVTLGPLARHASLAILDAVIGTGAVAAEPDASAHVAELCGDLPLALRVTAARLAGHPGRSMSSVAERLAAVNQRLDELHLDDLSVRGALAVTYRGLGRVDASPREQEAARALRCLGSVNLPVYSVPLMARLMDATEGPERPWIRWWMSHCSTKSVWTTTPRTASFATTPEKSREKRPPLHRPAKRSDEGSSGTPPWSAGVRERCCPRDRSSGVACRTPATTRPRWPTSRRHWHGVTES</sequence>
<evidence type="ECO:0000313" key="9">
    <source>
        <dbReference type="EMBL" id="GGW58824.1"/>
    </source>
</evidence>
<dbReference type="Gene3D" id="1.10.10.10">
    <property type="entry name" value="Winged helix-like DNA-binding domain superfamily/Winged helix DNA-binding domain"/>
    <property type="match status" value="1"/>
</dbReference>
<dbReference type="PANTHER" id="PTHR35807">
    <property type="entry name" value="TRANSCRIPTIONAL REGULATOR REDD-RELATED"/>
    <property type="match status" value="1"/>
</dbReference>
<dbReference type="Proteomes" id="UP000620224">
    <property type="component" value="Unassembled WGS sequence"/>
</dbReference>
<keyword evidence="5" id="KW-0804">Transcription</keyword>
<evidence type="ECO:0000259" key="8">
    <source>
        <dbReference type="PROSITE" id="PS51755"/>
    </source>
</evidence>
<feature type="compositionally biased region" description="Low complexity" evidence="7">
    <location>
        <begin position="575"/>
        <end position="586"/>
    </location>
</feature>
<dbReference type="Gene3D" id="1.25.40.10">
    <property type="entry name" value="Tetratricopeptide repeat domain"/>
    <property type="match status" value="1"/>
</dbReference>
<dbReference type="InterPro" id="IPR003593">
    <property type="entry name" value="AAA+_ATPase"/>
</dbReference>
<evidence type="ECO:0000256" key="2">
    <source>
        <dbReference type="ARBA" id="ARBA00023012"/>
    </source>
</evidence>
<evidence type="ECO:0000256" key="1">
    <source>
        <dbReference type="ARBA" id="ARBA00005820"/>
    </source>
</evidence>
<evidence type="ECO:0000256" key="5">
    <source>
        <dbReference type="ARBA" id="ARBA00023163"/>
    </source>
</evidence>
<dbReference type="Pfam" id="PF13191">
    <property type="entry name" value="AAA_16"/>
    <property type="match status" value="1"/>
</dbReference>
<keyword evidence="2" id="KW-0902">Two-component regulatory system</keyword>
<feature type="compositionally biased region" description="Basic residues" evidence="7">
    <location>
        <begin position="644"/>
        <end position="655"/>
    </location>
</feature>
<keyword evidence="4 6" id="KW-0238">DNA-binding</keyword>
<dbReference type="SMART" id="SM00862">
    <property type="entry name" value="Trans_reg_C"/>
    <property type="match status" value="1"/>
</dbReference>
<dbReference type="InterPro" id="IPR001867">
    <property type="entry name" value="OmpR/PhoB-type_DNA-bd"/>
</dbReference>
<name>A0A918J9Q7_9ACTN</name>
<feature type="DNA-binding region" description="OmpR/PhoB-type" evidence="6">
    <location>
        <begin position="1"/>
        <end position="96"/>
    </location>
</feature>
<dbReference type="PRINTS" id="PR00364">
    <property type="entry name" value="DISEASERSIST"/>
</dbReference>
<accession>A0A918J9Q7</accession>
<dbReference type="CDD" id="cd00383">
    <property type="entry name" value="trans_reg_C"/>
    <property type="match status" value="1"/>
</dbReference>
<keyword evidence="10" id="KW-1185">Reference proteome</keyword>
<dbReference type="PROSITE" id="PS51755">
    <property type="entry name" value="OMPR_PHOB"/>
    <property type="match status" value="1"/>
</dbReference>
<dbReference type="SUPFAM" id="SSF48452">
    <property type="entry name" value="TPR-like"/>
    <property type="match status" value="1"/>
</dbReference>
<dbReference type="InterPro" id="IPR027417">
    <property type="entry name" value="P-loop_NTPase"/>
</dbReference>
<dbReference type="RefSeq" id="WP_190016649.1">
    <property type="nucleotide sequence ID" value="NZ_BMUE01000008.1"/>
</dbReference>